<keyword evidence="2" id="KW-1133">Transmembrane helix</keyword>
<dbReference type="AlphaFoldDB" id="A0AA88NB59"/>
<organism evidence="5 6">
    <name type="scientific">Channa striata</name>
    <name type="common">Snakehead murrel</name>
    <name type="synonym">Ophicephalus striatus</name>
    <dbReference type="NCBI Taxonomy" id="64152"/>
    <lineage>
        <taxon>Eukaryota</taxon>
        <taxon>Metazoa</taxon>
        <taxon>Chordata</taxon>
        <taxon>Craniata</taxon>
        <taxon>Vertebrata</taxon>
        <taxon>Euteleostomi</taxon>
        <taxon>Actinopterygii</taxon>
        <taxon>Neopterygii</taxon>
        <taxon>Teleostei</taxon>
        <taxon>Neoteleostei</taxon>
        <taxon>Acanthomorphata</taxon>
        <taxon>Anabantaria</taxon>
        <taxon>Anabantiformes</taxon>
        <taxon>Channoidei</taxon>
        <taxon>Channidae</taxon>
        <taxon>Channa</taxon>
    </lineage>
</organism>
<dbReference type="Pfam" id="PF07686">
    <property type="entry name" value="V-set"/>
    <property type="match status" value="1"/>
</dbReference>
<comment type="caution">
    <text evidence="5">The sequence shown here is derived from an EMBL/GenBank/DDBJ whole genome shotgun (WGS) entry which is preliminary data.</text>
</comment>
<evidence type="ECO:0000313" key="6">
    <source>
        <dbReference type="Proteomes" id="UP001187415"/>
    </source>
</evidence>
<feature type="domain" description="Ig-like" evidence="4">
    <location>
        <begin position="33"/>
        <end position="110"/>
    </location>
</feature>
<dbReference type="EMBL" id="JAUPFM010000003">
    <property type="protein sequence ID" value="KAK2855898.1"/>
    <property type="molecule type" value="Genomic_DNA"/>
</dbReference>
<evidence type="ECO:0000256" key="1">
    <source>
        <dbReference type="SAM" id="MobiDB-lite"/>
    </source>
</evidence>
<dbReference type="PANTHER" id="PTHR11422">
    <property type="entry name" value="T-CELL SURFACE GLYCOPROTEIN CD4"/>
    <property type="match status" value="1"/>
</dbReference>
<evidence type="ECO:0000259" key="4">
    <source>
        <dbReference type="PROSITE" id="PS50835"/>
    </source>
</evidence>
<feature type="signal peptide" evidence="3">
    <location>
        <begin position="1"/>
        <end position="25"/>
    </location>
</feature>
<dbReference type="GO" id="GO:1990782">
    <property type="term" value="F:protein tyrosine kinase binding"/>
    <property type="evidence" value="ECO:0007669"/>
    <property type="project" value="TreeGrafter"/>
</dbReference>
<dbReference type="PANTHER" id="PTHR11422:SF5">
    <property type="entry name" value="DIVERSE IMMUNOGLOBULIN DOMAIN-CONTAINING PROTEIN 1.1 ISOFORM X1-RELATED"/>
    <property type="match status" value="1"/>
</dbReference>
<protein>
    <recommendedName>
        <fullName evidence="4">Ig-like domain-containing protein</fullName>
    </recommendedName>
</protein>
<evidence type="ECO:0000256" key="2">
    <source>
        <dbReference type="SAM" id="Phobius"/>
    </source>
</evidence>
<name>A0AA88NB59_CHASR</name>
<evidence type="ECO:0000313" key="5">
    <source>
        <dbReference type="EMBL" id="KAK2855898.1"/>
    </source>
</evidence>
<dbReference type="GO" id="GO:0009897">
    <property type="term" value="C:external side of plasma membrane"/>
    <property type="evidence" value="ECO:0007669"/>
    <property type="project" value="TreeGrafter"/>
</dbReference>
<feature type="chain" id="PRO_5041649725" description="Ig-like domain-containing protein" evidence="3">
    <location>
        <begin position="26"/>
        <end position="369"/>
    </location>
</feature>
<proteinExistence type="predicted"/>
<feature type="transmembrane region" description="Helical" evidence="2">
    <location>
        <begin position="246"/>
        <end position="270"/>
    </location>
</feature>
<reference evidence="5" key="1">
    <citation type="submission" date="2023-07" db="EMBL/GenBank/DDBJ databases">
        <title>Chromosome-level Genome Assembly of Striped Snakehead (Channa striata).</title>
        <authorList>
            <person name="Liu H."/>
        </authorList>
    </citation>
    <scope>NUCLEOTIDE SEQUENCE</scope>
    <source>
        <strain evidence="5">Gz</strain>
        <tissue evidence="5">Muscle</tissue>
    </source>
</reference>
<keyword evidence="2" id="KW-0812">Transmembrane</keyword>
<accession>A0AA88NB59</accession>
<feature type="region of interest" description="Disordered" evidence="1">
    <location>
        <begin position="216"/>
        <end position="236"/>
    </location>
</feature>
<sequence>MFEFTWIHLSSRLMLVLQFAAAVTGQHAPVFVVRDGDDVTLPCENVINDQNKCDATIWVFSGTGISVELITLGQINKQAKSESDRLSVTEKCSLVIKKVTEEDVGFYTCRQYKGGQELQFCSLYLYVTKMTEHKLDEQVTFTCSVLNFGRCRLSVKWMFEDKNVDKDTETSQASCSDTVTFPTSDLKPNYDELKCKVRDIYTGKEQLFPFRRQSSDMETTTLKKTNESSRDLGTGTTAPSLHNPAWWVFVIAAAGCAALIITVVVVITMWKTKGNKTETKKNAGGTLNSVVILDGPEMGPDLIDAEDDVSYAPISFTKKPSSTAQEQIKHADEDEGDTVTYTTLKMSCSAVAVSTEPSNLYATVTKADK</sequence>
<dbReference type="InterPro" id="IPR003599">
    <property type="entry name" value="Ig_sub"/>
</dbReference>
<keyword evidence="6" id="KW-1185">Reference proteome</keyword>
<dbReference type="Gene3D" id="2.60.40.10">
    <property type="entry name" value="Immunoglobulins"/>
    <property type="match status" value="2"/>
</dbReference>
<dbReference type="GO" id="GO:0042110">
    <property type="term" value="P:T cell activation"/>
    <property type="evidence" value="ECO:0007669"/>
    <property type="project" value="TreeGrafter"/>
</dbReference>
<dbReference type="Proteomes" id="UP001187415">
    <property type="component" value="Unassembled WGS sequence"/>
</dbReference>
<dbReference type="PROSITE" id="PS50835">
    <property type="entry name" value="IG_LIKE"/>
    <property type="match status" value="1"/>
</dbReference>
<keyword evidence="2" id="KW-0472">Membrane</keyword>
<dbReference type="InterPro" id="IPR013106">
    <property type="entry name" value="Ig_V-set"/>
</dbReference>
<keyword evidence="3" id="KW-0732">Signal</keyword>
<dbReference type="InterPro" id="IPR007110">
    <property type="entry name" value="Ig-like_dom"/>
</dbReference>
<gene>
    <name evidence="5" type="ORF">Q5P01_004633</name>
</gene>
<dbReference type="SMART" id="SM00409">
    <property type="entry name" value="IG"/>
    <property type="match status" value="1"/>
</dbReference>
<dbReference type="InterPro" id="IPR036179">
    <property type="entry name" value="Ig-like_dom_sf"/>
</dbReference>
<dbReference type="GO" id="GO:0045121">
    <property type="term" value="C:membrane raft"/>
    <property type="evidence" value="ECO:0007669"/>
    <property type="project" value="TreeGrafter"/>
</dbReference>
<dbReference type="SUPFAM" id="SSF48726">
    <property type="entry name" value="Immunoglobulin"/>
    <property type="match status" value="2"/>
</dbReference>
<dbReference type="GO" id="GO:0070374">
    <property type="term" value="P:positive regulation of ERK1 and ERK2 cascade"/>
    <property type="evidence" value="ECO:0007669"/>
    <property type="project" value="TreeGrafter"/>
</dbReference>
<evidence type="ECO:0000256" key="3">
    <source>
        <dbReference type="SAM" id="SignalP"/>
    </source>
</evidence>
<dbReference type="GO" id="GO:0035723">
    <property type="term" value="P:interleukin-15-mediated signaling pathway"/>
    <property type="evidence" value="ECO:0007669"/>
    <property type="project" value="TreeGrafter"/>
</dbReference>
<dbReference type="InterPro" id="IPR013783">
    <property type="entry name" value="Ig-like_fold"/>
</dbReference>
<dbReference type="GO" id="GO:0042289">
    <property type="term" value="F:MHC class II protein binding"/>
    <property type="evidence" value="ECO:0007669"/>
    <property type="project" value="TreeGrafter"/>
</dbReference>